<dbReference type="SUPFAM" id="SSF53335">
    <property type="entry name" value="S-adenosyl-L-methionine-dependent methyltransferases"/>
    <property type="match status" value="1"/>
</dbReference>
<evidence type="ECO:0000256" key="4">
    <source>
        <dbReference type="ARBA" id="ARBA00022679"/>
    </source>
</evidence>
<dbReference type="GO" id="GO:0005737">
    <property type="term" value="C:cytoplasm"/>
    <property type="evidence" value="ECO:0007669"/>
    <property type="project" value="UniProtKB-SubCell"/>
</dbReference>
<dbReference type="GO" id="GO:0008276">
    <property type="term" value="F:protein methyltransferase activity"/>
    <property type="evidence" value="ECO:0007669"/>
    <property type="project" value="UniProtKB-UniRule"/>
</dbReference>
<protein>
    <recommendedName>
        <fullName evidence="6">Ribosomal protein L11 methyltransferase</fullName>
        <shortName evidence="6">L11 Mtase</shortName>
        <ecNumber evidence="6">2.1.1.-</ecNumber>
    </recommendedName>
</protein>
<keyword evidence="5 6" id="KW-0949">S-adenosyl-L-methionine</keyword>
<name>A0A194AMU4_9BACT</name>
<keyword evidence="7" id="KW-0687">Ribonucleoprotein</keyword>
<comment type="function">
    <text evidence="6">Methylates ribosomal protein L11.</text>
</comment>
<evidence type="ECO:0000256" key="2">
    <source>
        <dbReference type="ARBA" id="ARBA00022490"/>
    </source>
</evidence>
<dbReference type="RefSeq" id="WP_083254738.1">
    <property type="nucleotide sequence ID" value="NZ_BDFE01000022.1"/>
</dbReference>
<dbReference type="EC" id="2.1.1.-" evidence="6"/>
<feature type="binding site" evidence="6">
    <location>
        <position position="160"/>
    </location>
    <ligand>
        <name>S-adenosyl-L-methionine</name>
        <dbReference type="ChEBI" id="CHEBI:59789"/>
    </ligand>
</feature>
<evidence type="ECO:0000313" key="8">
    <source>
        <dbReference type="Proteomes" id="UP000095200"/>
    </source>
</evidence>
<dbReference type="STRING" id="1592317.DPF_2670"/>
<keyword evidence="7" id="KW-0689">Ribosomal protein</keyword>
<feature type="binding site" evidence="6">
    <location>
        <position position="225"/>
    </location>
    <ligand>
        <name>S-adenosyl-L-methionine</name>
        <dbReference type="ChEBI" id="CHEBI:59789"/>
    </ligand>
</feature>
<organism evidence="7 8">
    <name type="scientific">Desulfoplanes formicivorans</name>
    <dbReference type="NCBI Taxonomy" id="1592317"/>
    <lineage>
        <taxon>Bacteria</taxon>
        <taxon>Pseudomonadati</taxon>
        <taxon>Thermodesulfobacteriota</taxon>
        <taxon>Desulfovibrionia</taxon>
        <taxon>Desulfovibrionales</taxon>
        <taxon>Desulfoplanaceae</taxon>
        <taxon>Desulfoplanes</taxon>
    </lineage>
</organism>
<dbReference type="InterPro" id="IPR004498">
    <property type="entry name" value="Ribosomal_PrmA_MeTrfase"/>
</dbReference>
<dbReference type="AlphaFoldDB" id="A0A194AMU4"/>
<comment type="caution">
    <text evidence="7">The sequence shown here is derived from an EMBL/GenBank/DDBJ whole genome shotgun (WGS) entry which is preliminary data.</text>
</comment>
<keyword evidence="3 6" id="KW-0489">Methyltransferase</keyword>
<keyword evidence="2 6" id="KW-0963">Cytoplasm</keyword>
<dbReference type="PANTHER" id="PTHR43648">
    <property type="entry name" value="ELECTRON TRANSFER FLAVOPROTEIN BETA SUBUNIT LYSINE METHYLTRANSFERASE"/>
    <property type="match status" value="1"/>
</dbReference>
<comment type="catalytic activity">
    <reaction evidence="6">
        <text>L-lysyl-[protein] + 3 S-adenosyl-L-methionine = N(6),N(6),N(6)-trimethyl-L-lysyl-[protein] + 3 S-adenosyl-L-homocysteine + 3 H(+)</text>
        <dbReference type="Rhea" id="RHEA:54192"/>
        <dbReference type="Rhea" id="RHEA-COMP:9752"/>
        <dbReference type="Rhea" id="RHEA-COMP:13826"/>
        <dbReference type="ChEBI" id="CHEBI:15378"/>
        <dbReference type="ChEBI" id="CHEBI:29969"/>
        <dbReference type="ChEBI" id="CHEBI:57856"/>
        <dbReference type="ChEBI" id="CHEBI:59789"/>
        <dbReference type="ChEBI" id="CHEBI:61961"/>
    </reaction>
</comment>
<evidence type="ECO:0000256" key="6">
    <source>
        <dbReference type="HAMAP-Rule" id="MF_00735"/>
    </source>
</evidence>
<evidence type="ECO:0000256" key="5">
    <source>
        <dbReference type="ARBA" id="ARBA00022691"/>
    </source>
</evidence>
<reference evidence="8" key="1">
    <citation type="submission" date="2016-06" db="EMBL/GenBank/DDBJ databases">
        <title>Draft genome sequence of Desulfoplanes formicivorans strain Pf12B.</title>
        <authorList>
            <person name="Watanabe M."/>
            <person name="Kojima H."/>
            <person name="Fukui M."/>
        </authorList>
    </citation>
    <scope>NUCLEOTIDE SEQUENCE [LARGE SCALE GENOMIC DNA]</scope>
    <source>
        <strain evidence="8">Pf12B</strain>
    </source>
</reference>
<dbReference type="InterPro" id="IPR029063">
    <property type="entry name" value="SAM-dependent_MTases_sf"/>
</dbReference>
<keyword evidence="8" id="KW-1185">Reference proteome</keyword>
<comment type="subcellular location">
    <subcellularLocation>
        <location evidence="6">Cytoplasm</location>
    </subcellularLocation>
</comment>
<dbReference type="EMBL" id="BDFE01000022">
    <property type="protein sequence ID" value="GAU09934.1"/>
    <property type="molecule type" value="Genomic_DNA"/>
</dbReference>
<dbReference type="GO" id="GO:0032259">
    <property type="term" value="P:methylation"/>
    <property type="evidence" value="ECO:0007669"/>
    <property type="project" value="UniProtKB-KW"/>
</dbReference>
<comment type="similarity">
    <text evidence="1 6">Belongs to the methyltransferase superfamily. PrmA family.</text>
</comment>
<proteinExistence type="inferred from homology"/>
<dbReference type="HAMAP" id="MF_00735">
    <property type="entry name" value="Methyltr_PrmA"/>
    <property type="match status" value="1"/>
</dbReference>
<evidence type="ECO:0000256" key="1">
    <source>
        <dbReference type="ARBA" id="ARBA00009741"/>
    </source>
</evidence>
<dbReference type="Gene3D" id="3.40.50.150">
    <property type="entry name" value="Vaccinia Virus protein VP39"/>
    <property type="match status" value="1"/>
</dbReference>
<sequence>METDTQQLHMVGFTLPESLVEEVTPLLVTHCPHGWQEAGGASATQRTFYLYFENPLDATHLLQTLTARWPEIEPQTGGVKKEQWASAWKRFFTQIDIAHRFRVQPPWAEPINDGLEPLVINPQMAFGTGHHATTSLCLEALVDLHASGRIQEGDRFLDAGTGSGILGIACTKLGLTGLGFDLDPLTLENIHENKVLNHVGPAFSAFVGTIDCVQADSGFDLILANILAAPLISLAPALTARLRSGGCLVLSGLLQSQLARVLAAYEDQGLDTPSVMTRGDWACLVFA</sequence>
<accession>A0A194AMU4</accession>
<feature type="binding site" evidence="6">
    <location>
        <position position="181"/>
    </location>
    <ligand>
        <name>S-adenosyl-L-methionine</name>
        <dbReference type="ChEBI" id="CHEBI:59789"/>
    </ligand>
</feature>
<dbReference type="Proteomes" id="UP000095200">
    <property type="component" value="Unassembled WGS sequence"/>
</dbReference>
<dbReference type="InterPro" id="IPR050078">
    <property type="entry name" value="Ribosomal_L11_MeTrfase_PrmA"/>
</dbReference>
<feature type="binding site" evidence="6">
    <location>
        <position position="134"/>
    </location>
    <ligand>
        <name>S-adenosyl-L-methionine</name>
        <dbReference type="ChEBI" id="CHEBI:59789"/>
    </ligand>
</feature>
<evidence type="ECO:0000256" key="3">
    <source>
        <dbReference type="ARBA" id="ARBA00022603"/>
    </source>
</evidence>
<evidence type="ECO:0000313" key="7">
    <source>
        <dbReference type="EMBL" id="GAU09934.1"/>
    </source>
</evidence>
<dbReference type="PANTHER" id="PTHR43648:SF1">
    <property type="entry name" value="ELECTRON TRANSFER FLAVOPROTEIN BETA SUBUNIT LYSINE METHYLTRANSFERASE"/>
    <property type="match status" value="1"/>
</dbReference>
<dbReference type="GO" id="GO:0005840">
    <property type="term" value="C:ribosome"/>
    <property type="evidence" value="ECO:0007669"/>
    <property type="project" value="UniProtKB-KW"/>
</dbReference>
<dbReference type="OrthoDB" id="9785995at2"/>
<dbReference type="Pfam" id="PF06325">
    <property type="entry name" value="PrmA"/>
    <property type="match status" value="1"/>
</dbReference>
<gene>
    <name evidence="6" type="primary">prmA</name>
    <name evidence="7" type="ORF">DPF_2670</name>
</gene>
<keyword evidence="4 6" id="KW-0808">Transferase</keyword>